<feature type="region of interest" description="Disordered" evidence="1">
    <location>
        <begin position="35"/>
        <end position="56"/>
    </location>
</feature>
<feature type="region of interest" description="Disordered" evidence="1">
    <location>
        <begin position="146"/>
        <end position="190"/>
    </location>
</feature>
<proteinExistence type="predicted"/>
<feature type="compositionally biased region" description="Polar residues" evidence="1">
    <location>
        <begin position="167"/>
        <end position="190"/>
    </location>
</feature>
<dbReference type="RefSeq" id="XP_027194402.1">
    <property type="nucleotide sequence ID" value="XM_027338601.1"/>
</dbReference>
<protein>
    <submittedName>
        <fullName evidence="3">Uncharacterized protein LOC113789111</fullName>
    </submittedName>
</protein>
<name>A0A6P6XLW1_DERPT</name>
<evidence type="ECO:0000313" key="2">
    <source>
        <dbReference type="Proteomes" id="UP000515146"/>
    </source>
</evidence>
<evidence type="ECO:0000313" key="3">
    <source>
        <dbReference type="RefSeq" id="XP_027194402.1"/>
    </source>
</evidence>
<sequence>MDDSNQFSIQERIACCFWFDQSRSTDLVQEKFQQRFHNNHGKKSSTTTTTTKPLPLPSRQSIRLWYQRFIKTGCLIHDDNGNLDQQINSMANHNDDNLTDSIDDEDSFIKMNNCNHHQHSNGNDSNVIEKNSNGAEAVKLSGKMVKRKIGRPRKKLHHKTILKSKRSTTTAKNQQQPAKPTTNSRLRSTK</sequence>
<dbReference type="AlphaFoldDB" id="A0A6P6XLW1"/>
<gene>
    <name evidence="3" type="primary">LOC113789111</name>
</gene>
<feature type="compositionally biased region" description="Basic residues" evidence="1">
    <location>
        <begin position="146"/>
        <end position="166"/>
    </location>
</feature>
<reference evidence="3" key="1">
    <citation type="submission" date="2025-08" db="UniProtKB">
        <authorList>
            <consortium name="RefSeq"/>
        </authorList>
    </citation>
    <scope>IDENTIFICATION</scope>
    <source>
        <strain evidence="3">Airmid</strain>
    </source>
</reference>
<dbReference type="Proteomes" id="UP000515146">
    <property type="component" value="Unplaced"/>
</dbReference>
<accession>A0A6P6XLW1</accession>
<dbReference type="InParanoid" id="A0A6P6XLW1"/>
<dbReference type="KEGG" id="dpte:113789111"/>
<organism evidence="2 3">
    <name type="scientific">Dermatophagoides pteronyssinus</name>
    <name type="common">European house dust mite</name>
    <dbReference type="NCBI Taxonomy" id="6956"/>
    <lineage>
        <taxon>Eukaryota</taxon>
        <taxon>Metazoa</taxon>
        <taxon>Ecdysozoa</taxon>
        <taxon>Arthropoda</taxon>
        <taxon>Chelicerata</taxon>
        <taxon>Arachnida</taxon>
        <taxon>Acari</taxon>
        <taxon>Acariformes</taxon>
        <taxon>Sarcoptiformes</taxon>
        <taxon>Astigmata</taxon>
        <taxon>Psoroptidia</taxon>
        <taxon>Analgoidea</taxon>
        <taxon>Pyroglyphidae</taxon>
        <taxon>Dermatophagoidinae</taxon>
        <taxon>Dermatophagoides</taxon>
    </lineage>
</organism>
<evidence type="ECO:0000256" key="1">
    <source>
        <dbReference type="SAM" id="MobiDB-lite"/>
    </source>
</evidence>
<keyword evidence="2" id="KW-1185">Reference proteome</keyword>
<feature type="compositionally biased region" description="Low complexity" evidence="1">
    <location>
        <begin position="44"/>
        <end position="53"/>
    </location>
</feature>